<dbReference type="SMART" id="SM00530">
    <property type="entry name" value="HTH_XRE"/>
    <property type="match status" value="1"/>
</dbReference>
<comment type="caution">
    <text evidence="2">The sequence shown here is derived from an EMBL/GenBank/DDBJ whole genome shotgun (WGS) entry which is preliminary data.</text>
</comment>
<proteinExistence type="predicted"/>
<gene>
    <name evidence="2" type="ORF">ACFSPV_22850</name>
</gene>
<name>A0ABW5EVZ6_9BURK</name>
<dbReference type="SUPFAM" id="SSF47413">
    <property type="entry name" value="lambda repressor-like DNA-binding domains"/>
    <property type="match status" value="1"/>
</dbReference>
<dbReference type="CDD" id="cd00093">
    <property type="entry name" value="HTH_XRE"/>
    <property type="match status" value="1"/>
</dbReference>
<dbReference type="InterPro" id="IPR001387">
    <property type="entry name" value="Cro/C1-type_HTH"/>
</dbReference>
<reference evidence="3" key="1">
    <citation type="journal article" date="2019" name="Int. J. Syst. Evol. Microbiol.">
        <title>The Global Catalogue of Microorganisms (GCM) 10K type strain sequencing project: providing services to taxonomists for standard genome sequencing and annotation.</title>
        <authorList>
            <consortium name="The Broad Institute Genomics Platform"/>
            <consortium name="The Broad Institute Genome Sequencing Center for Infectious Disease"/>
            <person name="Wu L."/>
            <person name="Ma J."/>
        </authorList>
    </citation>
    <scope>NUCLEOTIDE SEQUENCE [LARGE SCALE GENOMIC DNA]</scope>
    <source>
        <strain evidence="3">CCUG 62793</strain>
    </source>
</reference>
<organism evidence="2 3">
    <name type="scientific">Delftia deserti</name>
    <dbReference type="NCBI Taxonomy" id="1651218"/>
    <lineage>
        <taxon>Bacteria</taxon>
        <taxon>Pseudomonadati</taxon>
        <taxon>Pseudomonadota</taxon>
        <taxon>Betaproteobacteria</taxon>
        <taxon>Burkholderiales</taxon>
        <taxon>Comamonadaceae</taxon>
        <taxon>Delftia</taxon>
    </lineage>
</organism>
<feature type="domain" description="HTH cro/C1-type" evidence="1">
    <location>
        <begin position="34"/>
        <end position="88"/>
    </location>
</feature>
<protein>
    <submittedName>
        <fullName evidence="2">Helix-turn-helix domain-containing protein</fullName>
    </submittedName>
</protein>
<evidence type="ECO:0000313" key="3">
    <source>
        <dbReference type="Proteomes" id="UP001597287"/>
    </source>
</evidence>
<dbReference type="RefSeq" id="WP_199140307.1">
    <property type="nucleotide sequence ID" value="NZ_JBHSIH010000001.1"/>
</dbReference>
<sequence length="123" mass="13680">MKFLKSDISSTLAAMRIELNEHEAKWSVALGLVLRKTRKQADLAQEEVAYKAGTGRLTMQRIEYGATSPNLVTLLRLCGALEIAPSILFAEAEKLMQHPKKLEAAIEARDAEHPPTRARLRNA</sequence>
<dbReference type="Gene3D" id="1.10.260.40">
    <property type="entry name" value="lambda repressor-like DNA-binding domains"/>
    <property type="match status" value="1"/>
</dbReference>
<dbReference type="Proteomes" id="UP001597287">
    <property type="component" value="Unassembled WGS sequence"/>
</dbReference>
<evidence type="ECO:0000259" key="1">
    <source>
        <dbReference type="PROSITE" id="PS50943"/>
    </source>
</evidence>
<accession>A0ABW5EVZ6</accession>
<evidence type="ECO:0000313" key="2">
    <source>
        <dbReference type="EMBL" id="MFD2321538.1"/>
    </source>
</evidence>
<dbReference type="Pfam" id="PF13560">
    <property type="entry name" value="HTH_31"/>
    <property type="match status" value="1"/>
</dbReference>
<keyword evidence="3" id="KW-1185">Reference proteome</keyword>
<dbReference type="PROSITE" id="PS50943">
    <property type="entry name" value="HTH_CROC1"/>
    <property type="match status" value="1"/>
</dbReference>
<dbReference type="EMBL" id="JBHUIG010000028">
    <property type="protein sequence ID" value="MFD2321538.1"/>
    <property type="molecule type" value="Genomic_DNA"/>
</dbReference>
<dbReference type="InterPro" id="IPR010982">
    <property type="entry name" value="Lambda_DNA-bd_dom_sf"/>
</dbReference>